<comment type="caution">
    <text evidence="2">The sequence shown here is derived from an EMBL/GenBank/DDBJ whole genome shotgun (WGS) entry which is preliminary data.</text>
</comment>
<accession>A0ABN0QV20</accession>
<proteinExistence type="predicted"/>
<evidence type="ECO:0000313" key="2">
    <source>
        <dbReference type="EMBL" id="EUA88490.1"/>
    </source>
</evidence>
<dbReference type="EMBL" id="JAOL01000139">
    <property type="protein sequence ID" value="EUA88490.1"/>
    <property type="molecule type" value="Genomic_DNA"/>
</dbReference>
<name>A0ABN0QV20_MYCUL</name>
<evidence type="ECO:0000313" key="3">
    <source>
        <dbReference type="Proteomes" id="UP000020681"/>
    </source>
</evidence>
<gene>
    <name evidence="2" type="ORF">I551_4959</name>
</gene>
<feature type="region of interest" description="Disordered" evidence="1">
    <location>
        <begin position="1"/>
        <end position="25"/>
    </location>
</feature>
<organism evidence="2 3">
    <name type="scientific">Mycobacterium ulcerans str. Harvey</name>
    <dbReference type="NCBI Taxonomy" id="1299332"/>
    <lineage>
        <taxon>Bacteria</taxon>
        <taxon>Bacillati</taxon>
        <taxon>Actinomycetota</taxon>
        <taxon>Actinomycetes</taxon>
        <taxon>Mycobacteriales</taxon>
        <taxon>Mycobacteriaceae</taxon>
        <taxon>Mycobacterium</taxon>
        <taxon>Mycobacterium ulcerans group</taxon>
    </lineage>
</organism>
<reference evidence="2 3" key="1">
    <citation type="submission" date="2014-01" db="EMBL/GenBank/DDBJ databases">
        <authorList>
            <person name="Dobos K."/>
            <person name="Lenaerts A."/>
            <person name="Ordway D."/>
            <person name="DeGroote M.A."/>
            <person name="Parker T."/>
            <person name="Sizemore C."/>
            <person name="Tallon L.J."/>
            <person name="Sadzewicz L.K."/>
            <person name="Sengamalay N."/>
            <person name="Fraser C.M."/>
            <person name="Hine E."/>
            <person name="Shefchek K.A."/>
            <person name="Das S.P."/>
            <person name="Tettelin H."/>
        </authorList>
    </citation>
    <scope>NUCLEOTIDE SEQUENCE [LARGE SCALE GENOMIC DNA]</scope>
    <source>
        <strain evidence="2 3">Harvey</strain>
    </source>
</reference>
<sequence length="58" mass="5941">MQLAGGDLVGRLGRDPPTQPRGDLGALAANRASARWRSGATVTSPRLRSIAVTTAAPT</sequence>
<evidence type="ECO:0000256" key="1">
    <source>
        <dbReference type="SAM" id="MobiDB-lite"/>
    </source>
</evidence>
<dbReference type="Proteomes" id="UP000020681">
    <property type="component" value="Unassembled WGS sequence"/>
</dbReference>
<keyword evidence="3" id="KW-1185">Reference proteome</keyword>
<protein>
    <submittedName>
        <fullName evidence="2">Uncharacterized protein</fullName>
    </submittedName>
</protein>